<dbReference type="InterPro" id="IPR044068">
    <property type="entry name" value="CB"/>
</dbReference>
<keyword evidence="2 4" id="KW-0238">DNA-binding</keyword>
<feature type="domain" description="Tyr recombinase" evidence="5">
    <location>
        <begin position="108"/>
        <end position="269"/>
    </location>
</feature>
<comment type="caution">
    <text evidence="7">The sequence shown here is derived from an EMBL/GenBank/DDBJ whole genome shotgun (WGS) entry which is preliminary data.</text>
</comment>
<organism evidence="7 8">
    <name type="scientific">Galliscardovia ingluviei</name>
    <dbReference type="NCBI Taxonomy" id="1769422"/>
    <lineage>
        <taxon>Bacteria</taxon>
        <taxon>Bacillati</taxon>
        <taxon>Actinomycetota</taxon>
        <taxon>Actinomycetes</taxon>
        <taxon>Bifidobacteriales</taxon>
        <taxon>Bifidobacteriaceae</taxon>
        <taxon>Galliscardovia</taxon>
    </lineage>
</organism>
<dbReference type="GO" id="GO:0015074">
    <property type="term" value="P:DNA integration"/>
    <property type="evidence" value="ECO:0007669"/>
    <property type="project" value="InterPro"/>
</dbReference>
<sequence>MRIPAFDRVNRDWQAWINPWITDMRVHGNTEQTITHWHYQICFLARYTGANPDTITSTDIIAWLSRGVSPNTVRSDFNAATAFFTWAQRAKYRDDNPMIVVPMVKRVKHKQIPAPQEAVNRGLSHPDPQIRLMVLMLHDTGMRRTELSIAHTKDIIDDLYGKSIIVHGKGHKDRVVPLSNQLIALLDAVPDGYIFPGEAQGHICADTVYRWVKEATGYPPHAFRRKFATDMWRATHDPLKVKEFLGHESLDTTQAYIQTSINDLYPAISALTNYRQHEGIPMKHPERLLQAYNVPDVVIQLFADAIATRN</sequence>
<feature type="domain" description="Core-binding (CB)" evidence="6">
    <location>
        <begin position="11"/>
        <end position="88"/>
    </location>
</feature>
<keyword evidence="3" id="KW-0233">DNA recombination</keyword>
<evidence type="ECO:0000313" key="7">
    <source>
        <dbReference type="EMBL" id="GGI14744.1"/>
    </source>
</evidence>
<evidence type="ECO:0000256" key="3">
    <source>
        <dbReference type="ARBA" id="ARBA00023172"/>
    </source>
</evidence>
<dbReference type="RefSeq" id="WP_188355413.1">
    <property type="nucleotide sequence ID" value="NZ_BMDH01000003.1"/>
</dbReference>
<keyword evidence="8" id="KW-1185">Reference proteome</keyword>
<dbReference type="InterPro" id="IPR011010">
    <property type="entry name" value="DNA_brk_join_enz"/>
</dbReference>
<accession>A0A8J3AJ84</accession>
<reference evidence="7" key="1">
    <citation type="journal article" date="2014" name="Int. J. Syst. Evol. Microbiol.">
        <title>Complete genome sequence of Corynebacterium casei LMG S-19264T (=DSM 44701T), isolated from a smear-ripened cheese.</title>
        <authorList>
            <consortium name="US DOE Joint Genome Institute (JGI-PGF)"/>
            <person name="Walter F."/>
            <person name="Albersmeier A."/>
            <person name="Kalinowski J."/>
            <person name="Ruckert C."/>
        </authorList>
    </citation>
    <scope>NUCLEOTIDE SEQUENCE</scope>
    <source>
        <strain evidence="7">CCM 8606</strain>
    </source>
</reference>
<dbReference type="InterPro" id="IPR013762">
    <property type="entry name" value="Integrase-like_cat_sf"/>
</dbReference>
<dbReference type="PROSITE" id="PS51900">
    <property type="entry name" value="CB"/>
    <property type="match status" value="1"/>
</dbReference>
<dbReference type="InterPro" id="IPR002104">
    <property type="entry name" value="Integrase_catalytic"/>
</dbReference>
<dbReference type="PROSITE" id="PS51898">
    <property type="entry name" value="TYR_RECOMBINASE"/>
    <property type="match status" value="1"/>
</dbReference>
<gene>
    <name evidence="7" type="ORF">GCM10007377_12450</name>
</gene>
<protein>
    <submittedName>
        <fullName evidence="7">Integrase</fullName>
    </submittedName>
</protein>
<dbReference type="EMBL" id="BMDH01000003">
    <property type="protein sequence ID" value="GGI14744.1"/>
    <property type="molecule type" value="Genomic_DNA"/>
</dbReference>
<dbReference type="InterPro" id="IPR010998">
    <property type="entry name" value="Integrase_recombinase_N"/>
</dbReference>
<dbReference type="GO" id="GO:0003677">
    <property type="term" value="F:DNA binding"/>
    <property type="evidence" value="ECO:0007669"/>
    <property type="project" value="UniProtKB-UniRule"/>
</dbReference>
<dbReference type="GO" id="GO:0006310">
    <property type="term" value="P:DNA recombination"/>
    <property type="evidence" value="ECO:0007669"/>
    <property type="project" value="UniProtKB-KW"/>
</dbReference>
<dbReference type="Proteomes" id="UP000619536">
    <property type="component" value="Unassembled WGS sequence"/>
</dbReference>
<evidence type="ECO:0000256" key="2">
    <source>
        <dbReference type="ARBA" id="ARBA00023125"/>
    </source>
</evidence>
<dbReference type="Gene3D" id="1.10.443.10">
    <property type="entry name" value="Intergrase catalytic core"/>
    <property type="match status" value="1"/>
</dbReference>
<evidence type="ECO:0000313" key="8">
    <source>
        <dbReference type="Proteomes" id="UP000619536"/>
    </source>
</evidence>
<evidence type="ECO:0000256" key="1">
    <source>
        <dbReference type="ARBA" id="ARBA00008857"/>
    </source>
</evidence>
<evidence type="ECO:0000256" key="4">
    <source>
        <dbReference type="PROSITE-ProRule" id="PRU01248"/>
    </source>
</evidence>
<dbReference type="Gene3D" id="1.10.150.130">
    <property type="match status" value="1"/>
</dbReference>
<dbReference type="Pfam" id="PF00589">
    <property type="entry name" value="Phage_integrase"/>
    <property type="match status" value="1"/>
</dbReference>
<reference evidence="7" key="2">
    <citation type="submission" date="2020-09" db="EMBL/GenBank/DDBJ databases">
        <authorList>
            <person name="Sun Q."/>
            <person name="Sedlacek I."/>
        </authorList>
    </citation>
    <scope>NUCLEOTIDE SEQUENCE</scope>
    <source>
        <strain evidence="7">CCM 8606</strain>
    </source>
</reference>
<evidence type="ECO:0000259" key="6">
    <source>
        <dbReference type="PROSITE" id="PS51900"/>
    </source>
</evidence>
<name>A0A8J3AJ84_9BIFI</name>
<dbReference type="AlphaFoldDB" id="A0A8J3AJ84"/>
<dbReference type="PANTHER" id="PTHR30349">
    <property type="entry name" value="PHAGE INTEGRASE-RELATED"/>
    <property type="match status" value="1"/>
</dbReference>
<evidence type="ECO:0000259" key="5">
    <source>
        <dbReference type="PROSITE" id="PS51898"/>
    </source>
</evidence>
<dbReference type="SUPFAM" id="SSF56349">
    <property type="entry name" value="DNA breaking-rejoining enzymes"/>
    <property type="match status" value="1"/>
</dbReference>
<comment type="similarity">
    <text evidence="1">Belongs to the 'phage' integrase family.</text>
</comment>
<dbReference type="InterPro" id="IPR050090">
    <property type="entry name" value="Tyrosine_recombinase_XerCD"/>
</dbReference>
<proteinExistence type="inferred from homology"/>
<dbReference type="PANTHER" id="PTHR30349:SF64">
    <property type="entry name" value="PROPHAGE INTEGRASE INTD-RELATED"/>
    <property type="match status" value="1"/>
</dbReference>